<comment type="caution">
    <text evidence="1">The sequence shown here is derived from an EMBL/GenBank/DDBJ whole genome shotgun (WGS) entry which is preliminary data.</text>
</comment>
<name>A0ACC2G3V8_DALPE</name>
<proteinExistence type="predicted"/>
<reference evidence="1" key="1">
    <citation type="submission" date="2021-05" db="EMBL/GenBank/DDBJ databases">
        <authorList>
            <person name="Pan Q."/>
            <person name="Jouanno E."/>
            <person name="Zahm M."/>
            <person name="Klopp C."/>
            <person name="Cabau C."/>
            <person name="Louis A."/>
            <person name="Berthelot C."/>
            <person name="Parey E."/>
            <person name="Roest Crollius H."/>
            <person name="Montfort J."/>
            <person name="Robinson-Rechavi M."/>
            <person name="Bouchez O."/>
            <person name="Lampietro C."/>
            <person name="Lopez Roques C."/>
            <person name="Donnadieu C."/>
            <person name="Postlethwait J."/>
            <person name="Bobe J."/>
            <person name="Dillon D."/>
            <person name="Chandos A."/>
            <person name="von Hippel F."/>
            <person name="Guiguen Y."/>
        </authorList>
    </citation>
    <scope>NUCLEOTIDE SEQUENCE</scope>
    <source>
        <strain evidence="1">YG-Jan2019</strain>
    </source>
</reference>
<organism evidence="1 2">
    <name type="scientific">Dallia pectoralis</name>
    <name type="common">Alaska blackfish</name>
    <dbReference type="NCBI Taxonomy" id="75939"/>
    <lineage>
        <taxon>Eukaryota</taxon>
        <taxon>Metazoa</taxon>
        <taxon>Chordata</taxon>
        <taxon>Craniata</taxon>
        <taxon>Vertebrata</taxon>
        <taxon>Euteleostomi</taxon>
        <taxon>Actinopterygii</taxon>
        <taxon>Neopterygii</taxon>
        <taxon>Teleostei</taxon>
        <taxon>Protacanthopterygii</taxon>
        <taxon>Esociformes</taxon>
        <taxon>Umbridae</taxon>
        <taxon>Dallia</taxon>
    </lineage>
</organism>
<keyword evidence="2" id="KW-1185">Reference proteome</keyword>
<evidence type="ECO:0000313" key="2">
    <source>
        <dbReference type="Proteomes" id="UP001157502"/>
    </source>
</evidence>
<evidence type="ECO:0000313" key="1">
    <source>
        <dbReference type="EMBL" id="KAJ7998409.1"/>
    </source>
</evidence>
<protein>
    <submittedName>
        <fullName evidence="1">Uncharacterized protein</fullName>
    </submittedName>
</protein>
<gene>
    <name evidence="1" type="ORF">DPEC_G00204640</name>
</gene>
<accession>A0ACC2G3V8</accession>
<dbReference type="Proteomes" id="UP001157502">
    <property type="component" value="Chromosome 17"/>
</dbReference>
<sequence length="135" mass="15206">MFWNGGGGPTRHGGFLEVDVFPSCYPPCRSRRYWVLVKVCDGVVPEKNGDPPPQIVGSTVVLLKTFMFLVSHRTCLTMTMILHCWRSSVVVHPLGGPFRMFSVVKRGRVSNLLWETEGTNKAQTRLAMEHSAKTW</sequence>
<dbReference type="EMBL" id="CM055744">
    <property type="protein sequence ID" value="KAJ7998409.1"/>
    <property type="molecule type" value="Genomic_DNA"/>
</dbReference>